<evidence type="ECO:0000313" key="2">
    <source>
        <dbReference type="Proteomes" id="UP000532373"/>
    </source>
</evidence>
<accession>A0A8E1WFA9</accession>
<organism evidence="1 2">
    <name type="scientific">Aminobacter carboxidus</name>
    <dbReference type="NCBI Taxonomy" id="376165"/>
    <lineage>
        <taxon>Bacteria</taxon>
        <taxon>Pseudomonadati</taxon>
        <taxon>Pseudomonadota</taxon>
        <taxon>Alphaproteobacteria</taxon>
        <taxon>Hyphomicrobiales</taxon>
        <taxon>Phyllobacteriaceae</taxon>
        <taxon>Aminobacter</taxon>
    </lineage>
</organism>
<proteinExistence type="predicted"/>
<dbReference type="Proteomes" id="UP000532373">
    <property type="component" value="Unassembled WGS sequence"/>
</dbReference>
<dbReference type="EMBL" id="JACHGI010000004">
    <property type="protein sequence ID" value="MBB6466889.1"/>
    <property type="molecule type" value="Genomic_DNA"/>
</dbReference>
<dbReference type="AlphaFoldDB" id="A0A8E1WFA9"/>
<comment type="caution">
    <text evidence="1">The sequence shown here is derived from an EMBL/GenBank/DDBJ whole genome shotgun (WGS) entry which is preliminary data.</text>
</comment>
<dbReference type="RefSeq" id="WP_184769304.1">
    <property type="nucleotide sequence ID" value="NZ_JACZEP010000001.1"/>
</dbReference>
<protein>
    <submittedName>
        <fullName evidence="1">Uncharacterized protein</fullName>
    </submittedName>
</protein>
<sequence length="54" mass="5632">MRAIFRGGGQLAGVPVYGIDNSALTDTLLQAITTLSGLIAIFGRVTAKQRIGNN</sequence>
<name>A0A8E1WFA9_9HYPH</name>
<reference evidence="1 2" key="1">
    <citation type="submission" date="2020-08" db="EMBL/GenBank/DDBJ databases">
        <title>Genomic Encyclopedia of Type Strains, Phase IV (KMG-IV): sequencing the most valuable type-strain genomes for metagenomic binning, comparative biology and taxonomic classification.</title>
        <authorList>
            <person name="Goeker M."/>
        </authorList>
    </citation>
    <scope>NUCLEOTIDE SEQUENCE [LARGE SCALE GENOMIC DNA]</scope>
    <source>
        <strain evidence="1 2">DSM 17454</strain>
    </source>
</reference>
<evidence type="ECO:0000313" key="1">
    <source>
        <dbReference type="EMBL" id="MBB6466889.1"/>
    </source>
</evidence>
<gene>
    <name evidence="1" type="ORF">HNQ96_002765</name>
</gene>